<dbReference type="Pfam" id="PF07500">
    <property type="entry name" value="TFIIS_M"/>
    <property type="match status" value="1"/>
</dbReference>
<dbReference type="GO" id="GO:0006351">
    <property type="term" value="P:DNA-templated transcription"/>
    <property type="evidence" value="ECO:0007669"/>
    <property type="project" value="InterPro"/>
</dbReference>
<dbReference type="PANTHER" id="PTHR11477:SF13">
    <property type="entry name" value="DEATH-INDUCER OBLITERATOR 1"/>
    <property type="match status" value="1"/>
</dbReference>
<accession>A0A8C3I249</accession>
<organism evidence="2 3">
    <name type="scientific">Chrysemys picta bellii</name>
    <name type="common">Western painted turtle</name>
    <name type="synonym">Emys bellii</name>
    <dbReference type="NCBI Taxonomy" id="8478"/>
    <lineage>
        <taxon>Eukaryota</taxon>
        <taxon>Metazoa</taxon>
        <taxon>Chordata</taxon>
        <taxon>Craniata</taxon>
        <taxon>Vertebrata</taxon>
        <taxon>Euteleostomi</taxon>
        <taxon>Archelosauria</taxon>
        <taxon>Testudinata</taxon>
        <taxon>Testudines</taxon>
        <taxon>Cryptodira</taxon>
        <taxon>Durocryptodira</taxon>
        <taxon>Testudinoidea</taxon>
        <taxon>Emydidae</taxon>
        <taxon>Chrysemys</taxon>
    </lineage>
</organism>
<keyword evidence="3" id="KW-1185">Reference proteome</keyword>
<reference evidence="2" key="1">
    <citation type="journal article" date="2015" name="Genome Biol. Evol.">
        <title>Physical Mapping and Refinement of the Painted Turtle Genome (Chrysemys picta) Inform Amniote Genome Evolution and Challenge Turtle-Bird Chromosomal Conservation.</title>
        <authorList>
            <person name="Badenhorst D."/>
            <person name="Hillier L.W."/>
            <person name="Literman R."/>
            <person name="Montiel E.E."/>
            <person name="Radhakrishnan S."/>
            <person name="Shen Y."/>
            <person name="Minx P."/>
            <person name="Janes D.E."/>
            <person name="Warren W.C."/>
            <person name="Edwards S.V."/>
            <person name="Valenzuela N."/>
        </authorList>
    </citation>
    <scope>NUCLEOTIDE SEQUENCE [LARGE SCALE GENOMIC DNA]</scope>
</reference>
<dbReference type="Ensembl" id="ENSCPBT00000032161.1">
    <property type="protein sequence ID" value="ENSCPBP00000027322.1"/>
    <property type="gene ID" value="ENSCPBG00000019343.1"/>
</dbReference>
<dbReference type="Proteomes" id="UP000694380">
    <property type="component" value="Chromosome 19"/>
</dbReference>
<evidence type="ECO:0000313" key="3">
    <source>
        <dbReference type="Proteomes" id="UP000694380"/>
    </source>
</evidence>
<name>A0A8C3I249_CHRPI</name>
<dbReference type="InterPro" id="IPR036575">
    <property type="entry name" value="TFIIS_cen_dom_sf"/>
</dbReference>
<dbReference type="SMART" id="SM00510">
    <property type="entry name" value="TFS2M"/>
    <property type="match status" value="1"/>
</dbReference>
<dbReference type="GO" id="GO:0005634">
    <property type="term" value="C:nucleus"/>
    <property type="evidence" value="ECO:0007669"/>
    <property type="project" value="TreeGrafter"/>
</dbReference>
<dbReference type="AlphaFoldDB" id="A0A8C3I249"/>
<sequence>MEFGRVPHFIWFQFSPCLFPPGDLNPGAGQVKMNLVGICPQPLASKQLEESPDLDVHEDTILRLANNVEKEIFNLFLCVDQRYKNKYRSLLFNLKAPKNKLLFHQVVLGEVSPQCLVQMNSLELAPKELAEWRAKESKHVLEVIEKQQREPPRSCPTKLTHKGEIEIHREVDEDFTLEDLYVSRCPCLTKQTQQGSFMGCILPEDVWDYLESIWPAEAKEISMIRFCPAMTKDFSTYNMLYSYLNNKQRYGIVDSNQMEMFMVPLPAFQPVPAKFHPLGGPGMDLKQTVTFKNNLVTRCFSPPLDSSGSTKLAEPFQQVNHGPLSSCSLCSHECGGNVALDANVLSIQQLSSILYPGVASAGGVSQVPSVPHLVSNEPSATSDLQNHTATGDSNPTIPVEEALSLIQHLEALVQLNSQIQNQTLFPLPSLDLSAILQATAPGESQIVGGSTFPPVQQESGVYLQSQLTLPPFCEPVYPPSGC</sequence>
<dbReference type="InterPro" id="IPR003618">
    <property type="entry name" value="TFIIS_cen_dom"/>
</dbReference>
<dbReference type="GeneTree" id="ENSGT00940000162194"/>
<dbReference type="PROSITE" id="PS51321">
    <property type="entry name" value="TFIIS_CENTRAL"/>
    <property type="match status" value="1"/>
</dbReference>
<dbReference type="InterPro" id="IPR012921">
    <property type="entry name" value="SPOC_C"/>
</dbReference>
<feature type="domain" description="TFIIS central" evidence="1">
    <location>
        <begin position="31"/>
        <end position="152"/>
    </location>
</feature>
<dbReference type="Pfam" id="PF07744">
    <property type="entry name" value="SPOC"/>
    <property type="match status" value="1"/>
</dbReference>
<reference evidence="2" key="3">
    <citation type="submission" date="2025-09" db="UniProtKB">
        <authorList>
            <consortium name="Ensembl"/>
        </authorList>
    </citation>
    <scope>IDENTIFICATION</scope>
</reference>
<dbReference type="SUPFAM" id="SSF46942">
    <property type="entry name" value="Elongation factor TFIIS domain 2"/>
    <property type="match status" value="1"/>
</dbReference>
<reference evidence="2" key="2">
    <citation type="submission" date="2025-08" db="UniProtKB">
        <authorList>
            <consortium name="Ensembl"/>
        </authorList>
    </citation>
    <scope>IDENTIFICATION</scope>
</reference>
<protein>
    <recommendedName>
        <fullName evidence="1">TFIIS central domain-containing protein</fullName>
    </recommendedName>
</protein>
<evidence type="ECO:0000313" key="2">
    <source>
        <dbReference type="Ensembl" id="ENSCPBP00000027322.1"/>
    </source>
</evidence>
<dbReference type="PANTHER" id="PTHR11477">
    <property type="entry name" value="TRANSCRIPTION FACTOR S-II ZINC FINGER DOMAIN-CONTAINING PROTEIN"/>
    <property type="match status" value="1"/>
</dbReference>
<dbReference type="Gene3D" id="1.10.472.30">
    <property type="entry name" value="Transcription elongation factor S-II, central domain"/>
    <property type="match status" value="1"/>
</dbReference>
<proteinExistence type="predicted"/>
<evidence type="ECO:0000259" key="1">
    <source>
        <dbReference type="PROSITE" id="PS51321"/>
    </source>
</evidence>